<dbReference type="OrthoDB" id="6621833at2759"/>
<accession>A0A2S2QDF9</accession>
<dbReference type="GO" id="GO:0003676">
    <property type="term" value="F:nucleic acid binding"/>
    <property type="evidence" value="ECO:0007669"/>
    <property type="project" value="InterPro"/>
</dbReference>
<dbReference type="Gene3D" id="3.30.420.10">
    <property type="entry name" value="Ribonuclease H-like superfamily/Ribonuclease H"/>
    <property type="match status" value="1"/>
</dbReference>
<feature type="signal peptide" evidence="1">
    <location>
        <begin position="1"/>
        <end position="25"/>
    </location>
</feature>
<reference evidence="2" key="1">
    <citation type="submission" date="2018-04" db="EMBL/GenBank/DDBJ databases">
        <title>Transcriptome assembly of Sipha flava.</title>
        <authorList>
            <person name="Scully E.D."/>
            <person name="Geib S.M."/>
            <person name="Palmer N.A."/>
            <person name="Koch K."/>
            <person name="Bradshaw J."/>
            <person name="Heng-Moss T."/>
            <person name="Sarath G."/>
        </authorList>
    </citation>
    <scope>NUCLEOTIDE SEQUENCE</scope>
</reference>
<organism evidence="2">
    <name type="scientific">Sipha flava</name>
    <name type="common">yellow sugarcane aphid</name>
    <dbReference type="NCBI Taxonomy" id="143950"/>
    <lineage>
        <taxon>Eukaryota</taxon>
        <taxon>Metazoa</taxon>
        <taxon>Ecdysozoa</taxon>
        <taxon>Arthropoda</taxon>
        <taxon>Hexapoda</taxon>
        <taxon>Insecta</taxon>
        <taxon>Pterygota</taxon>
        <taxon>Neoptera</taxon>
        <taxon>Paraneoptera</taxon>
        <taxon>Hemiptera</taxon>
        <taxon>Sternorrhyncha</taxon>
        <taxon>Aphidomorpha</taxon>
        <taxon>Aphidoidea</taxon>
        <taxon>Aphididae</taxon>
        <taxon>Sipha</taxon>
    </lineage>
</organism>
<name>A0A2S2QDF9_9HEMI</name>
<dbReference type="InterPro" id="IPR012337">
    <property type="entry name" value="RNaseH-like_sf"/>
</dbReference>
<gene>
    <name evidence="2" type="ORF">g.803</name>
</gene>
<evidence type="ECO:0000313" key="2">
    <source>
        <dbReference type="EMBL" id="MBY75733.1"/>
    </source>
</evidence>
<sequence>MSHHSLWIMDISISLSLLLILKSETMPSTYKSELWSILESYQDYTKFYTDASKIEAGVGTTVIFNEVKMMLKISDSCSIFTAEALAISYALDIIKQNNIKIVIILSDFLSTLTNIQNFF</sequence>
<evidence type="ECO:0000256" key="1">
    <source>
        <dbReference type="SAM" id="SignalP"/>
    </source>
</evidence>
<evidence type="ECO:0008006" key="3">
    <source>
        <dbReference type="Google" id="ProtNLM"/>
    </source>
</evidence>
<dbReference type="AlphaFoldDB" id="A0A2S2QDF9"/>
<feature type="chain" id="PRO_5015479581" description="RNase H type-1 domain-containing protein" evidence="1">
    <location>
        <begin position="26"/>
        <end position="119"/>
    </location>
</feature>
<dbReference type="InterPro" id="IPR036397">
    <property type="entry name" value="RNaseH_sf"/>
</dbReference>
<keyword evidence="1" id="KW-0732">Signal</keyword>
<proteinExistence type="predicted"/>
<protein>
    <recommendedName>
        <fullName evidence="3">RNase H type-1 domain-containing protein</fullName>
    </recommendedName>
</protein>
<dbReference type="EMBL" id="GGMS01006530">
    <property type="protein sequence ID" value="MBY75733.1"/>
    <property type="molecule type" value="Transcribed_RNA"/>
</dbReference>
<dbReference type="SUPFAM" id="SSF53098">
    <property type="entry name" value="Ribonuclease H-like"/>
    <property type="match status" value="1"/>
</dbReference>